<dbReference type="AlphaFoldDB" id="A0A448WFD9"/>
<comment type="caution">
    <text evidence="2">The sequence shown here is derived from an EMBL/GenBank/DDBJ whole genome shotgun (WGS) entry which is preliminary data.</text>
</comment>
<evidence type="ECO:0000256" key="1">
    <source>
        <dbReference type="SAM" id="MobiDB-lite"/>
    </source>
</evidence>
<evidence type="ECO:0000313" key="3">
    <source>
        <dbReference type="Proteomes" id="UP000784294"/>
    </source>
</evidence>
<organism evidence="2 3">
    <name type="scientific">Protopolystoma xenopodis</name>
    <dbReference type="NCBI Taxonomy" id="117903"/>
    <lineage>
        <taxon>Eukaryota</taxon>
        <taxon>Metazoa</taxon>
        <taxon>Spiralia</taxon>
        <taxon>Lophotrochozoa</taxon>
        <taxon>Platyhelminthes</taxon>
        <taxon>Monogenea</taxon>
        <taxon>Polyopisthocotylea</taxon>
        <taxon>Polystomatidea</taxon>
        <taxon>Polystomatidae</taxon>
        <taxon>Protopolystoma</taxon>
    </lineage>
</organism>
<proteinExistence type="predicted"/>
<dbReference type="Proteomes" id="UP000784294">
    <property type="component" value="Unassembled WGS sequence"/>
</dbReference>
<evidence type="ECO:0000313" key="2">
    <source>
        <dbReference type="EMBL" id="VEL10350.1"/>
    </source>
</evidence>
<keyword evidence="3" id="KW-1185">Reference proteome</keyword>
<sequence length="266" mass="27729">MLEDIILPQPTVEFGTHTWTCPLPYILPGSPGQLGPAWSSFLNPSFSTPCSNSPQAVHSDTTIPTFRPTSCTTSCLPSCPCIFSSMPASHSPASSLAPSSSIHSNPMAISVSNATSPPVYSAPPFASSVFLHMPSCASATPAPAPTISRTAELVPVWAYKSLSEAATGTINAGGSTGCFALLDRSSSDRPCQASAQPSLQHYRQMSPFLLELEGQTQPCGIHGEWAKLARSSSNLVSSSLHNDADTGTPPTRSASIPSSRVILSSP</sequence>
<dbReference type="EMBL" id="CAAALY010008738">
    <property type="protein sequence ID" value="VEL10350.1"/>
    <property type="molecule type" value="Genomic_DNA"/>
</dbReference>
<reference evidence="2" key="1">
    <citation type="submission" date="2018-11" db="EMBL/GenBank/DDBJ databases">
        <authorList>
            <consortium name="Pathogen Informatics"/>
        </authorList>
    </citation>
    <scope>NUCLEOTIDE SEQUENCE</scope>
</reference>
<gene>
    <name evidence="2" type="ORF">PXEA_LOCUS3790</name>
</gene>
<name>A0A448WFD9_9PLAT</name>
<feature type="region of interest" description="Disordered" evidence="1">
    <location>
        <begin position="236"/>
        <end position="266"/>
    </location>
</feature>
<feature type="compositionally biased region" description="Polar residues" evidence="1">
    <location>
        <begin position="248"/>
        <end position="266"/>
    </location>
</feature>
<protein>
    <submittedName>
        <fullName evidence="2">Uncharacterized protein</fullName>
    </submittedName>
</protein>
<accession>A0A448WFD9</accession>